<protein>
    <submittedName>
        <fullName evidence="1">Uncharacterized protein</fullName>
    </submittedName>
</protein>
<evidence type="ECO:0000313" key="2">
    <source>
        <dbReference type="Proteomes" id="UP000011782"/>
    </source>
</evidence>
<dbReference type="RefSeq" id="WP_004321909.1">
    <property type="nucleotide sequence ID" value="NZ_AOTD01000008.1"/>
</dbReference>
<dbReference type="STRING" id="1073353.H740_00472"/>
<dbReference type="EMBL" id="AOTD01000008">
    <property type="protein sequence ID" value="EMG31559.1"/>
    <property type="molecule type" value="Genomic_DNA"/>
</dbReference>
<dbReference type="OrthoDB" id="5362987at2"/>
<dbReference type="Proteomes" id="UP000011782">
    <property type="component" value="Unassembled WGS sequence"/>
</dbReference>
<comment type="caution">
    <text evidence="1">The sequence shown here is derived from an EMBL/GenBank/DDBJ whole genome shotgun (WGS) entry which is preliminary data.</text>
</comment>
<reference evidence="1 2" key="1">
    <citation type="submission" date="2013-02" db="EMBL/GenBank/DDBJ databases">
        <title>Co-occurrence of anaerobic bacteria in colorectal carcinomas.</title>
        <authorList>
            <person name="Holt R.A."/>
            <person name="Warren R.L."/>
            <person name="Allen-Vercoe E."/>
            <person name="Pleasance S."/>
            <person name="Freeman D.J."/>
            <person name="Watson P."/>
            <person name="Moore R."/>
            <person name="Cochrane K."/>
        </authorList>
    </citation>
    <scope>NUCLEOTIDE SEQUENCE [LARGE SCALE GENOMIC DNA]</scope>
    <source>
        <strain evidence="1 2">CC57C</strain>
    </source>
</reference>
<name>M3I4N6_9BACT</name>
<accession>M3I4N6</accession>
<evidence type="ECO:0000313" key="1">
    <source>
        <dbReference type="EMBL" id="EMG31559.1"/>
    </source>
</evidence>
<dbReference type="AlphaFoldDB" id="M3I4N6"/>
<gene>
    <name evidence="1" type="ORF">H740_00472</name>
</gene>
<sequence length="105" mass="12802">MDLDVSTKHLSVFYDVLDKFYPEWEKRTDDYFLTELSFLIREVFKSPYTDETLINNLKQSEVRKYQAELKAILNTPKEALDWILKHRMSENRRKMCETKYLRKKS</sequence>
<organism evidence="1 2">
    <name type="scientific">Campylobacter showae CC57C</name>
    <dbReference type="NCBI Taxonomy" id="1073353"/>
    <lineage>
        <taxon>Bacteria</taxon>
        <taxon>Pseudomonadati</taxon>
        <taxon>Campylobacterota</taxon>
        <taxon>Epsilonproteobacteria</taxon>
        <taxon>Campylobacterales</taxon>
        <taxon>Campylobacteraceae</taxon>
        <taxon>Campylobacter</taxon>
    </lineage>
</organism>
<proteinExistence type="predicted"/>
<dbReference type="PATRIC" id="fig|1073353.3.peg.109"/>